<dbReference type="Gene3D" id="3.60.15.10">
    <property type="entry name" value="Ribonuclease Z/Hydroxyacylglutathione hydrolase-like"/>
    <property type="match status" value="1"/>
</dbReference>
<sequence>MAQLAGGALGPVLAQEGTEEEPEEAPPEEQVMEGDTVETTQGNLVIRPVEHASLLLAWGGHVLYVDPVGGAELYDDLPAPTGILITHEHGDHFDLPTLEAVAGEAPLIVNEAVYNMLPEALQARATALANGESGSVSGIQVRAIPAYNTTPERQQYHPEGRDNGYILTFADKLVYVAGDTEDTEEMRALSGIEVAFIPMNLPYTMDVEQAADAVNAFQPAIVYPYHYRGSDLDAFEELVQPLTEVRRGAWYREGEG</sequence>
<dbReference type="Pfam" id="PF13483">
    <property type="entry name" value="Lactamase_B_3"/>
    <property type="match status" value="1"/>
</dbReference>
<organism evidence="2 3">
    <name type="scientific">Devosia geojensis</name>
    <dbReference type="NCBI Taxonomy" id="443610"/>
    <lineage>
        <taxon>Bacteria</taxon>
        <taxon>Pseudomonadati</taxon>
        <taxon>Pseudomonadota</taxon>
        <taxon>Alphaproteobacteria</taxon>
        <taxon>Hyphomicrobiales</taxon>
        <taxon>Devosiaceae</taxon>
        <taxon>Devosia</taxon>
    </lineage>
</organism>
<dbReference type="InterPro" id="IPR036866">
    <property type="entry name" value="RibonucZ/Hydroxyglut_hydro"/>
</dbReference>
<feature type="region of interest" description="Disordered" evidence="1">
    <location>
        <begin position="1"/>
        <end position="36"/>
    </location>
</feature>
<dbReference type="SUPFAM" id="SSF56281">
    <property type="entry name" value="Metallo-hydrolase/oxidoreductase"/>
    <property type="match status" value="1"/>
</dbReference>
<evidence type="ECO:0008006" key="4">
    <source>
        <dbReference type="Google" id="ProtNLM"/>
    </source>
</evidence>
<proteinExistence type="predicted"/>
<dbReference type="InterPro" id="IPR050114">
    <property type="entry name" value="UPF0173_UPF0282_UlaG_hydrolase"/>
</dbReference>
<evidence type="ECO:0000256" key="1">
    <source>
        <dbReference type="SAM" id="MobiDB-lite"/>
    </source>
</evidence>
<dbReference type="PANTHER" id="PTHR43546:SF3">
    <property type="entry name" value="UPF0173 METAL-DEPENDENT HYDROLASE MJ1163"/>
    <property type="match status" value="1"/>
</dbReference>
<dbReference type="EMBL" id="JZEX01000124">
    <property type="protein sequence ID" value="KKB11113.1"/>
    <property type="molecule type" value="Genomic_DNA"/>
</dbReference>
<dbReference type="STRING" id="443610.VE25_14995"/>
<comment type="caution">
    <text evidence="2">The sequence shown here is derived from an EMBL/GenBank/DDBJ whole genome shotgun (WGS) entry which is preliminary data.</text>
</comment>
<reference evidence="2 3" key="1">
    <citation type="submission" date="2015-03" db="EMBL/GenBank/DDBJ databases">
        <authorList>
            <person name="Hassan Y.I."/>
            <person name="Lepp D."/>
            <person name="Li X.-Z."/>
            <person name="Zhou T."/>
        </authorList>
    </citation>
    <scope>NUCLEOTIDE SEQUENCE [LARGE SCALE GENOMIC DNA]</scope>
    <source>
        <strain evidence="2 3">BD-c194</strain>
    </source>
</reference>
<dbReference type="PATRIC" id="fig|443610.3.peg.1269"/>
<protein>
    <recommendedName>
        <fullName evidence="4">MBL fold metallo-hydrolase</fullName>
    </recommendedName>
</protein>
<name>A0A0F5FQM3_9HYPH</name>
<dbReference type="Proteomes" id="UP000033632">
    <property type="component" value="Unassembled WGS sequence"/>
</dbReference>
<accession>A0A0F5FQM3</accession>
<gene>
    <name evidence="2" type="ORF">VE25_14995</name>
</gene>
<feature type="compositionally biased region" description="Acidic residues" evidence="1">
    <location>
        <begin position="17"/>
        <end position="36"/>
    </location>
</feature>
<dbReference type="PANTHER" id="PTHR43546">
    <property type="entry name" value="UPF0173 METAL-DEPENDENT HYDROLASE MJ1163-RELATED"/>
    <property type="match status" value="1"/>
</dbReference>
<keyword evidence="3" id="KW-1185">Reference proteome</keyword>
<dbReference type="AlphaFoldDB" id="A0A0F5FQM3"/>
<evidence type="ECO:0000313" key="3">
    <source>
        <dbReference type="Proteomes" id="UP000033632"/>
    </source>
</evidence>
<evidence type="ECO:0000313" key="2">
    <source>
        <dbReference type="EMBL" id="KKB11113.1"/>
    </source>
</evidence>